<keyword evidence="1" id="KW-1133">Transmembrane helix</keyword>
<organism evidence="2">
    <name type="scientific">marine metagenome</name>
    <dbReference type="NCBI Taxonomy" id="408172"/>
    <lineage>
        <taxon>unclassified sequences</taxon>
        <taxon>metagenomes</taxon>
        <taxon>ecological metagenomes</taxon>
    </lineage>
</organism>
<accession>A0A382LPG7</accession>
<evidence type="ECO:0000313" key="2">
    <source>
        <dbReference type="EMBL" id="SVC38456.1"/>
    </source>
</evidence>
<gene>
    <name evidence="2" type="ORF">METZ01_LOCUS291310</name>
</gene>
<sequence>VRDYSTGEINEREYREMRTKLIQDIVVGNIITEKIKYIPPANQKNNTGIKKESKNRKKIINLQNKRPLFIAISVLGIISILLIIGVFTLR</sequence>
<protein>
    <submittedName>
        <fullName evidence="2">Uncharacterized protein</fullName>
    </submittedName>
</protein>
<feature type="non-terminal residue" evidence="2">
    <location>
        <position position="1"/>
    </location>
</feature>
<reference evidence="2" key="1">
    <citation type="submission" date="2018-05" db="EMBL/GenBank/DDBJ databases">
        <authorList>
            <person name="Lanie J.A."/>
            <person name="Ng W.-L."/>
            <person name="Kazmierczak K.M."/>
            <person name="Andrzejewski T.M."/>
            <person name="Davidsen T.M."/>
            <person name="Wayne K.J."/>
            <person name="Tettelin H."/>
            <person name="Glass J.I."/>
            <person name="Rusch D."/>
            <person name="Podicherti R."/>
            <person name="Tsui H.-C.T."/>
            <person name="Winkler M.E."/>
        </authorList>
    </citation>
    <scope>NUCLEOTIDE SEQUENCE</scope>
</reference>
<dbReference type="EMBL" id="UINC01088332">
    <property type="protein sequence ID" value="SVC38456.1"/>
    <property type="molecule type" value="Genomic_DNA"/>
</dbReference>
<name>A0A382LPG7_9ZZZZ</name>
<dbReference type="AlphaFoldDB" id="A0A382LPG7"/>
<keyword evidence="1" id="KW-0472">Membrane</keyword>
<proteinExistence type="predicted"/>
<keyword evidence="1" id="KW-0812">Transmembrane</keyword>
<feature type="transmembrane region" description="Helical" evidence="1">
    <location>
        <begin position="68"/>
        <end position="89"/>
    </location>
</feature>
<evidence type="ECO:0000256" key="1">
    <source>
        <dbReference type="SAM" id="Phobius"/>
    </source>
</evidence>